<protein>
    <recommendedName>
        <fullName evidence="1">Thioredoxin reductase</fullName>
    </recommendedName>
</protein>
<gene>
    <name evidence="5" type="ORF">C7449_10512</name>
</gene>
<evidence type="ECO:0000256" key="3">
    <source>
        <dbReference type="ARBA" id="ARBA00023002"/>
    </source>
</evidence>
<dbReference type="Pfam" id="PF07992">
    <property type="entry name" value="Pyr_redox_2"/>
    <property type="match status" value="1"/>
</dbReference>
<name>A0A2T5B598_MYCDI</name>
<dbReference type="RefSeq" id="WP_245414382.1">
    <property type="nucleotide sequence ID" value="NZ_JBHEEX010000003.1"/>
</dbReference>
<evidence type="ECO:0000256" key="2">
    <source>
        <dbReference type="ARBA" id="ARBA00022630"/>
    </source>
</evidence>
<evidence type="ECO:0000313" key="6">
    <source>
        <dbReference type="Proteomes" id="UP000241247"/>
    </source>
</evidence>
<keyword evidence="2" id="KW-0285">Flavoprotein</keyword>
<dbReference type="PANTHER" id="PTHR48105">
    <property type="entry name" value="THIOREDOXIN REDUCTASE 1-RELATED-RELATED"/>
    <property type="match status" value="1"/>
</dbReference>
<dbReference type="Gene3D" id="3.50.50.60">
    <property type="entry name" value="FAD/NAD(P)-binding domain"/>
    <property type="match status" value="2"/>
</dbReference>
<sequence length="286" mass="30132">MTAAIYLARFHLSVAVLDDNTGRARSIPMSHNHAGFPEGISGEELLCRMQSQAVKYGAEIFHGKVDELGKVDGTFVARLGDTLVEGRAVLVATGTANRRPAMPPEEHDEAVARGLLRYCPVCDGFEVTDKPVAVIGSGSRGFKEAMFLRGYTKDLTLFVPESDLTAGEIGRLKDVGIRVEQGPITSIVLGQDTISLATATGVEAFASVYPALGSDARSELAAGLGARLSDEGCILVDDHQRTSVPGVYAAGDVVIGLDQISSAMGQAGVAATTMRNDLSEKVALIR</sequence>
<organism evidence="5 6">
    <name type="scientific">Mycoplana dimorpha</name>
    <dbReference type="NCBI Taxonomy" id="28320"/>
    <lineage>
        <taxon>Bacteria</taxon>
        <taxon>Pseudomonadati</taxon>
        <taxon>Pseudomonadota</taxon>
        <taxon>Alphaproteobacteria</taxon>
        <taxon>Hyphomicrobiales</taxon>
        <taxon>Rhizobiaceae</taxon>
        <taxon>Mycoplana</taxon>
    </lineage>
</organism>
<dbReference type="InterPro" id="IPR050097">
    <property type="entry name" value="Ferredoxin-NADP_redctase_2"/>
</dbReference>
<dbReference type="Proteomes" id="UP000241247">
    <property type="component" value="Unassembled WGS sequence"/>
</dbReference>
<dbReference type="InterPro" id="IPR023753">
    <property type="entry name" value="FAD/NAD-binding_dom"/>
</dbReference>
<evidence type="ECO:0000256" key="1">
    <source>
        <dbReference type="ARBA" id="ARBA00018719"/>
    </source>
</evidence>
<comment type="caution">
    <text evidence="5">The sequence shown here is derived from an EMBL/GenBank/DDBJ whole genome shotgun (WGS) entry which is preliminary data.</text>
</comment>
<feature type="domain" description="FAD/NAD(P)-binding" evidence="4">
    <location>
        <begin position="1"/>
        <end position="267"/>
    </location>
</feature>
<dbReference type="GO" id="GO:0016491">
    <property type="term" value="F:oxidoreductase activity"/>
    <property type="evidence" value="ECO:0007669"/>
    <property type="project" value="UniProtKB-KW"/>
</dbReference>
<proteinExistence type="predicted"/>
<dbReference type="EMBL" id="PZZZ01000005">
    <property type="protein sequence ID" value="PTM94114.1"/>
    <property type="molecule type" value="Genomic_DNA"/>
</dbReference>
<reference evidence="5 6" key="1">
    <citation type="submission" date="2018-04" db="EMBL/GenBank/DDBJ databases">
        <title>Genomic Encyclopedia of Type Strains, Phase IV (KMG-IV): sequencing the most valuable type-strain genomes for metagenomic binning, comparative biology and taxonomic classification.</title>
        <authorList>
            <person name="Goeker M."/>
        </authorList>
    </citation>
    <scope>NUCLEOTIDE SEQUENCE [LARGE SCALE GENOMIC DNA]</scope>
    <source>
        <strain evidence="5 6">DSM 7138</strain>
    </source>
</reference>
<dbReference type="SUPFAM" id="SSF51905">
    <property type="entry name" value="FAD/NAD(P)-binding domain"/>
    <property type="match status" value="1"/>
</dbReference>
<dbReference type="PRINTS" id="PR00368">
    <property type="entry name" value="FADPNR"/>
</dbReference>
<evidence type="ECO:0000313" key="5">
    <source>
        <dbReference type="EMBL" id="PTM94114.1"/>
    </source>
</evidence>
<dbReference type="InterPro" id="IPR036188">
    <property type="entry name" value="FAD/NAD-bd_sf"/>
</dbReference>
<accession>A0A2T5B598</accession>
<evidence type="ECO:0000259" key="4">
    <source>
        <dbReference type="Pfam" id="PF07992"/>
    </source>
</evidence>
<dbReference type="AlphaFoldDB" id="A0A2T5B598"/>
<keyword evidence="6" id="KW-1185">Reference proteome</keyword>
<keyword evidence="3" id="KW-0560">Oxidoreductase</keyword>
<dbReference type="PRINTS" id="PR00469">
    <property type="entry name" value="PNDRDTASEII"/>
</dbReference>